<evidence type="ECO:0000313" key="2">
    <source>
        <dbReference type="EMBL" id="MDO7880883.1"/>
    </source>
</evidence>
<dbReference type="Proteomes" id="UP001241072">
    <property type="component" value="Unassembled WGS sequence"/>
</dbReference>
<dbReference type="EMBL" id="JAUQUB010000001">
    <property type="protein sequence ID" value="MDO7880883.1"/>
    <property type="molecule type" value="Genomic_DNA"/>
</dbReference>
<comment type="caution">
    <text evidence="2">The sequence shown here is derived from an EMBL/GenBank/DDBJ whole genome shotgun (WGS) entry which is preliminary data.</text>
</comment>
<name>A0ABT9BKC4_9MICO</name>
<protein>
    <recommendedName>
        <fullName evidence="4">Tetratricopeptide repeat protein</fullName>
    </recommendedName>
</protein>
<evidence type="ECO:0008006" key="4">
    <source>
        <dbReference type="Google" id="ProtNLM"/>
    </source>
</evidence>
<feature type="compositionally biased region" description="Low complexity" evidence="1">
    <location>
        <begin position="194"/>
        <end position="203"/>
    </location>
</feature>
<gene>
    <name evidence="2" type="ORF">Q5716_01430</name>
</gene>
<sequence length="222" mass="23947">MTDRLDPARLAELWDFDDPDASAERFRAESTAVGPIAAAELATQLARALGLAGRRAEAEGILDDLPDEPVVRVRAALERGRLLNSAGSPGDAVPYFEDALELAIAEGEDYLAVDAAHMLAIADTSRSGEWTERGIHLVEASQDARTRRWLVGLHNNRGWTLFDEGDLDAALAEFELAAAAAAEHGSEEQRRYAAEAVAEAQQAITRRPSGMSRATARRQSTA</sequence>
<dbReference type="RefSeq" id="WP_305001309.1">
    <property type="nucleotide sequence ID" value="NZ_JAUQUB010000001.1"/>
</dbReference>
<proteinExistence type="predicted"/>
<dbReference type="InterPro" id="IPR011990">
    <property type="entry name" value="TPR-like_helical_dom_sf"/>
</dbReference>
<evidence type="ECO:0000256" key="1">
    <source>
        <dbReference type="SAM" id="MobiDB-lite"/>
    </source>
</evidence>
<evidence type="ECO:0000313" key="3">
    <source>
        <dbReference type="Proteomes" id="UP001241072"/>
    </source>
</evidence>
<accession>A0ABT9BKC4</accession>
<dbReference type="Gene3D" id="1.25.40.10">
    <property type="entry name" value="Tetratricopeptide repeat domain"/>
    <property type="match status" value="1"/>
</dbReference>
<keyword evidence="3" id="KW-1185">Reference proteome</keyword>
<dbReference type="SUPFAM" id="SSF48452">
    <property type="entry name" value="TPR-like"/>
    <property type="match status" value="1"/>
</dbReference>
<organism evidence="2 3">
    <name type="scientific">Antiquaquibacter soli</name>
    <dbReference type="NCBI Taxonomy" id="3064523"/>
    <lineage>
        <taxon>Bacteria</taxon>
        <taxon>Bacillati</taxon>
        <taxon>Actinomycetota</taxon>
        <taxon>Actinomycetes</taxon>
        <taxon>Micrococcales</taxon>
        <taxon>Microbacteriaceae</taxon>
        <taxon>Antiquaquibacter</taxon>
    </lineage>
</organism>
<feature type="region of interest" description="Disordered" evidence="1">
    <location>
        <begin position="185"/>
        <end position="222"/>
    </location>
</feature>
<reference evidence="2 3" key="1">
    <citation type="submission" date="2023-07" db="EMBL/GenBank/DDBJ databases">
        <title>Protaetiibacter sp. nov WY-16 isolated from soil.</title>
        <authorList>
            <person name="Liu B."/>
            <person name="Wan Y."/>
        </authorList>
    </citation>
    <scope>NUCLEOTIDE SEQUENCE [LARGE SCALE GENOMIC DNA]</scope>
    <source>
        <strain evidence="2 3">WY-16</strain>
    </source>
</reference>